<dbReference type="EMBL" id="JAINUG010000146">
    <property type="protein sequence ID" value="KAJ8392417.1"/>
    <property type="molecule type" value="Genomic_DNA"/>
</dbReference>
<feature type="compositionally biased region" description="Low complexity" evidence="7">
    <location>
        <begin position="114"/>
        <end position="125"/>
    </location>
</feature>
<dbReference type="GO" id="GO:0030182">
    <property type="term" value="P:neuron differentiation"/>
    <property type="evidence" value="ECO:0007669"/>
    <property type="project" value="TreeGrafter"/>
</dbReference>
<evidence type="ECO:0000256" key="4">
    <source>
        <dbReference type="ARBA" id="ARBA00022989"/>
    </source>
</evidence>
<evidence type="ECO:0000313" key="10">
    <source>
        <dbReference type="Proteomes" id="UP001221898"/>
    </source>
</evidence>
<dbReference type="InterPro" id="IPR046964">
    <property type="entry name" value="RTN1-4"/>
</dbReference>
<dbReference type="GO" id="GO:0014069">
    <property type="term" value="C:postsynaptic density"/>
    <property type="evidence" value="ECO:0007669"/>
    <property type="project" value="TreeGrafter"/>
</dbReference>
<name>A0AAD7RXZ8_9TELE</name>
<evidence type="ECO:0000256" key="2">
    <source>
        <dbReference type="ARBA" id="ARBA00022692"/>
    </source>
</evidence>
<sequence length="679" mass="73249">MSPSAVEIGGPLPPGLSGQRQGADTASHGLFTSKTSWYETETLASKAKVDDDDDDSFLLEMKTAPAAKNPFHGFSPIVHSGFSQFGEMGSDSRVHKEETHFDLVQTGSDSLKEPSVPSAPVSTSPKEAEDSPVQPSLPDILESSPLSPGKLDSDLSEGSPDSDQSPIQEIRMETRYVPVAHSATNPFAFDSDPKVSVLKDTPVATGARGAEMAGHAALPGLEKSFGGFDLVKEVDRYESVPYMNLPTCPASKAAPEDSDSDSPNTDSLSPVLEAMAKDPASFQVEVERNAKNFAAAPPPTKEAKDLPGSRMFSEDPEASEEEGFEQEVSSEEFEIIERPPKGAVDEFVEKLDRSKFAKASEMGAGDEDEDDDDDDDDMLANFRPEKALPDAGSEFQRAGSRQSGSYTLLAQPASVPSPQMFGAELGNPFASTHQVKEAAPVPQAPLSHFAPEEAPKKPAPSQKTVENVGPCETAPPDAPKAAGSPPLSIEAVVELLYWRDLKKTGVVFGLSLFLLLSLTVCSIVSICSYAALALLSVTIVFRIYKGILQAVQKSEDGHPFKAQLEQDVALSQDTVHKYSDVALTRINCALRELRRLFLVEDLVDSLKFAVLMWILTYVGALFNGLTLLILGLISAFSMPVVYEKYQTQIDHYYGLLHSQVKDIVGKIQDKVPGLKRKAE</sequence>
<feature type="compositionally biased region" description="Basic and acidic residues" evidence="7">
    <location>
        <begin position="335"/>
        <end position="355"/>
    </location>
</feature>
<feature type="transmembrane region" description="Helical" evidence="6">
    <location>
        <begin position="610"/>
        <end position="636"/>
    </location>
</feature>
<feature type="compositionally biased region" description="Acidic residues" evidence="7">
    <location>
        <begin position="364"/>
        <end position="378"/>
    </location>
</feature>
<comment type="subcellular location">
    <subcellularLocation>
        <location evidence="1 6">Endoplasmic reticulum membrane</location>
        <topology evidence="1 6">Multi-pass membrane protein</topology>
    </subcellularLocation>
</comment>
<evidence type="ECO:0000313" key="9">
    <source>
        <dbReference type="EMBL" id="KAJ8392417.1"/>
    </source>
</evidence>
<dbReference type="GO" id="GO:0005789">
    <property type="term" value="C:endoplasmic reticulum membrane"/>
    <property type="evidence" value="ECO:0007669"/>
    <property type="project" value="UniProtKB-SubCell"/>
</dbReference>
<dbReference type="Pfam" id="PF02453">
    <property type="entry name" value="Reticulon"/>
    <property type="match status" value="1"/>
</dbReference>
<evidence type="ECO:0000256" key="1">
    <source>
        <dbReference type="ARBA" id="ARBA00004477"/>
    </source>
</evidence>
<feature type="compositionally biased region" description="Acidic residues" evidence="7">
    <location>
        <begin position="314"/>
        <end position="334"/>
    </location>
</feature>
<evidence type="ECO:0000256" key="3">
    <source>
        <dbReference type="ARBA" id="ARBA00022824"/>
    </source>
</evidence>
<feature type="region of interest" description="Disordered" evidence="7">
    <location>
        <begin position="447"/>
        <end position="483"/>
    </location>
</feature>
<feature type="region of interest" description="Disordered" evidence="7">
    <location>
        <begin position="291"/>
        <end position="405"/>
    </location>
</feature>
<evidence type="ECO:0000259" key="8">
    <source>
        <dbReference type="PROSITE" id="PS50845"/>
    </source>
</evidence>
<evidence type="ECO:0000256" key="5">
    <source>
        <dbReference type="ARBA" id="ARBA00023136"/>
    </source>
</evidence>
<keyword evidence="5 6" id="KW-0472">Membrane</keyword>
<dbReference type="GO" id="GO:0007420">
    <property type="term" value="P:brain development"/>
    <property type="evidence" value="ECO:0007669"/>
    <property type="project" value="TreeGrafter"/>
</dbReference>
<accession>A0AAD7RXZ8</accession>
<comment type="caution">
    <text evidence="9">The sequence shown here is derived from an EMBL/GenBank/DDBJ whole genome shotgun (WGS) entry which is preliminary data.</text>
</comment>
<dbReference type="PROSITE" id="PS50845">
    <property type="entry name" value="RETICULON"/>
    <property type="match status" value="1"/>
</dbReference>
<dbReference type="Proteomes" id="UP001221898">
    <property type="component" value="Unassembled WGS sequence"/>
</dbReference>
<dbReference type="AlphaFoldDB" id="A0AAD7RXZ8"/>
<feature type="transmembrane region" description="Helical" evidence="6">
    <location>
        <begin position="506"/>
        <end position="532"/>
    </location>
</feature>
<feature type="region of interest" description="Disordered" evidence="7">
    <location>
        <begin position="242"/>
        <end position="273"/>
    </location>
</feature>
<dbReference type="PANTHER" id="PTHR45799">
    <property type="entry name" value="RETICULON-LIKE PROTEIN"/>
    <property type="match status" value="1"/>
</dbReference>
<keyword evidence="4 6" id="KW-1133">Transmembrane helix</keyword>
<keyword evidence="2 6" id="KW-0812">Transmembrane</keyword>
<gene>
    <name evidence="9" type="ORF">AAFF_G00075420</name>
</gene>
<dbReference type="GO" id="GO:0043005">
    <property type="term" value="C:neuron projection"/>
    <property type="evidence" value="ECO:0007669"/>
    <property type="project" value="TreeGrafter"/>
</dbReference>
<dbReference type="PANTHER" id="PTHR45799:SF1">
    <property type="entry name" value="RETICULON-4"/>
    <property type="match status" value="1"/>
</dbReference>
<organism evidence="9 10">
    <name type="scientific">Aldrovandia affinis</name>
    <dbReference type="NCBI Taxonomy" id="143900"/>
    <lineage>
        <taxon>Eukaryota</taxon>
        <taxon>Metazoa</taxon>
        <taxon>Chordata</taxon>
        <taxon>Craniata</taxon>
        <taxon>Vertebrata</taxon>
        <taxon>Euteleostomi</taxon>
        <taxon>Actinopterygii</taxon>
        <taxon>Neopterygii</taxon>
        <taxon>Teleostei</taxon>
        <taxon>Notacanthiformes</taxon>
        <taxon>Halosauridae</taxon>
        <taxon>Aldrovandia</taxon>
    </lineage>
</organism>
<feature type="domain" description="Reticulon" evidence="8">
    <location>
        <begin position="492"/>
        <end position="679"/>
    </location>
</feature>
<feature type="compositionally biased region" description="Basic and acidic residues" evidence="7">
    <location>
        <begin position="90"/>
        <end position="101"/>
    </location>
</feature>
<feature type="region of interest" description="Disordered" evidence="7">
    <location>
        <begin position="1"/>
        <end position="28"/>
    </location>
</feature>
<reference evidence="9" key="1">
    <citation type="journal article" date="2023" name="Science">
        <title>Genome structures resolve the early diversification of teleost fishes.</title>
        <authorList>
            <person name="Parey E."/>
            <person name="Louis A."/>
            <person name="Montfort J."/>
            <person name="Bouchez O."/>
            <person name="Roques C."/>
            <person name="Iampietro C."/>
            <person name="Lluch J."/>
            <person name="Castinel A."/>
            <person name="Donnadieu C."/>
            <person name="Desvignes T."/>
            <person name="Floi Bucao C."/>
            <person name="Jouanno E."/>
            <person name="Wen M."/>
            <person name="Mejri S."/>
            <person name="Dirks R."/>
            <person name="Jansen H."/>
            <person name="Henkel C."/>
            <person name="Chen W.J."/>
            <person name="Zahm M."/>
            <person name="Cabau C."/>
            <person name="Klopp C."/>
            <person name="Thompson A.W."/>
            <person name="Robinson-Rechavi M."/>
            <person name="Braasch I."/>
            <person name="Lecointre G."/>
            <person name="Bobe J."/>
            <person name="Postlethwait J.H."/>
            <person name="Berthelot C."/>
            <person name="Roest Crollius H."/>
            <person name="Guiguen Y."/>
        </authorList>
    </citation>
    <scope>NUCLEOTIDE SEQUENCE</scope>
    <source>
        <strain evidence="9">NC1722</strain>
    </source>
</reference>
<dbReference type="InterPro" id="IPR003388">
    <property type="entry name" value="Reticulon"/>
</dbReference>
<evidence type="ECO:0000256" key="6">
    <source>
        <dbReference type="RuleBase" id="RU210713"/>
    </source>
</evidence>
<feature type="region of interest" description="Disordered" evidence="7">
    <location>
        <begin position="82"/>
        <end position="172"/>
    </location>
</feature>
<keyword evidence="10" id="KW-1185">Reference proteome</keyword>
<evidence type="ECO:0000256" key="7">
    <source>
        <dbReference type="SAM" id="MobiDB-lite"/>
    </source>
</evidence>
<dbReference type="GO" id="GO:0071787">
    <property type="term" value="P:endoplasmic reticulum tubular network formation"/>
    <property type="evidence" value="ECO:0007669"/>
    <property type="project" value="TreeGrafter"/>
</dbReference>
<proteinExistence type="predicted"/>
<keyword evidence="3 6" id="KW-0256">Endoplasmic reticulum</keyword>
<dbReference type="FunFam" id="1.20.5.2480:FF:000001">
    <property type="entry name" value="Reticulon"/>
    <property type="match status" value="1"/>
</dbReference>
<dbReference type="Gene3D" id="1.20.5.2480">
    <property type="match status" value="1"/>
</dbReference>
<feature type="compositionally biased region" description="Polar residues" evidence="7">
    <location>
        <begin position="18"/>
        <end position="28"/>
    </location>
</feature>
<protein>
    <recommendedName>
        <fullName evidence="6">Reticulon</fullName>
    </recommendedName>
</protein>